<dbReference type="AlphaFoldDB" id="A0A8J2IAK1"/>
<feature type="region of interest" description="Disordered" evidence="1">
    <location>
        <begin position="146"/>
        <end position="171"/>
    </location>
</feature>
<feature type="compositionally biased region" description="Basic and acidic residues" evidence="1">
    <location>
        <begin position="154"/>
        <end position="171"/>
    </location>
</feature>
<keyword evidence="3" id="KW-1185">Reference proteome</keyword>
<name>A0A8J2IAK1_9PLEO</name>
<dbReference type="EMBL" id="CAJRGZ010000019">
    <property type="protein sequence ID" value="CAG5160040.1"/>
    <property type="molecule type" value="Genomic_DNA"/>
</dbReference>
<gene>
    <name evidence="2" type="ORF">ALTATR162_LOCUS5723</name>
</gene>
<evidence type="ECO:0000313" key="2">
    <source>
        <dbReference type="EMBL" id="CAG5160040.1"/>
    </source>
</evidence>
<dbReference type="OrthoDB" id="3671645at2759"/>
<comment type="caution">
    <text evidence="2">The sequence shown here is derived from an EMBL/GenBank/DDBJ whole genome shotgun (WGS) entry which is preliminary data.</text>
</comment>
<dbReference type="Proteomes" id="UP000676310">
    <property type="component" value="Unassembled WGS sequence"/>
</dbReference>
<evidence type="ECO:0000256" key="1">
    <source>
        <dbReference type="SAM" id="MobiDB-lite"/>
    </source>
</evidence>
<protein>
    <submittedName>
        <fullName evidence="2">Uncharacterized protein</fullName>
    </submittedName>
</protein>
<dbReference type="RefSeq" id="XP_043169277.1">
    <property type="nucleotide sequence ID" value="XM_043313342.1"/>
</dbReference>
<evidence type="ECO:0000313" key="3">
    <source>
        <dbReference type="Proteomes" id="UP000676310"/>
    </source>
</evidence>
<dbReference type="GeneID" id="67017533"/>
<organism evidence="2 3">
    <name type="scientific">Alternaria atra</name>
    <dbReference type="NCBI Taxonomy" id="119953"/>
    <lineage>
        <taxon>Eukaryota</taxon>
        <taxon>Fungi</taxon>
        <taxon>Dikarya</taxon>
        <taxon>Ascomycota</taxon>
        <taxon>Pezizomycotina</taxon>
        <taxon>Dothideomycetes</taxon>
        <taxon>Pleosporomycetidae</taxon>
        <taxon>Pleosporales</taxon>
        <taxon>Pleosporineae</taxon>
        <taxon>Pleosporaceae</taxon>
        <taxon>Alternaria</taxon>
        <taxon>Alternaria sect. Ulocladioides</taxon>
    </lineage>
</organism>
<reference evidence="2" key="1">
    <citation type="submission" date="2021-05" db="EMBL/GenBank/DDBJ databases">
        <authorList>
            <person name="Stam R."/>
        </authorList>
    </citation>
    <scope>NUCLEOTIDE SEQUENCE</scope>
    <source>
        <strain evidence="2">CS162</strain>
    </source>
</reference>
<accession>A0A8J2IAK1</accession>
<proteinExistence type="predicted"/>
<sequence length="171" mass="19404">MLGSLGSSLDLRLHPWDYLYISGHSDAELINIYGQIDRELRNGRPGLFLSNNLRNTQARIRRILEQRGISTTNMSLGFTLGSVSTLQDLSPCFIIGQPIQQGVVNIPAPQPNITFQTIPAPQPAALLPTPELPKRIRVRDQWGNIVEEHDETEQEKNDREYEEWKEKFGAK</sequence>